<dbReference type="Gene3D" id="2.120.10.80">
    <property type="entry name" value="Kelch-type beta propeller"/>
    <property type="match status" value="2"/>
</dbReference>
<dbReference type="InterPro" id="IPR017096">
    <property type="entry name" value="BTB-kelch_protein"/>
</dbReference>
<dbReference type="SMART" id="SM00225">
    <property type="entry name" value="BTB"/>
    <property type="match status" value="1"/>
</dbReference>
<dbReference type="InterPro" id="IPR000210">
    <property type="entry name" value="BTB/POZ_dom"/>
</dbReference>
<dbReference type="FunFam" id="1.25.40.420:FF:000001">
    <property type="entry name" value="Kelch-like family member 12"/>
    <property type="match status" value="1"/>
</dbReference>
<dbReference type="SMART" id="SM00612">
    <property type="entry name" value="Kelch"/>
    <property type="match status" value="6"/>
</dbReference>
<dbReference type="Pfam" id="PF24681">
    <property type="entry name" value="Kelch_KLHDC2_KLHL20_DRC7"/>
    <property type="match status" value="1"/>
</dbReference>
<dbReference type="Pfam" id="PF00651">
    <property type="entry name" value="BTB"/>
    <property type="match status" value="1"/>
</dbReference>
<dbReference type="InterPro" id="IPR011705">
    <property type="entry name" value="BACK"/>
</dbReference>
<comment type="caution">
    <text evidence="3">The sequence shown here is derived from an EMBL/GenBank/DDBJ whole genome shotgun (WGS) entry which is preliminary data.</text>
</comment>
<dbReference type="EMBL" id="CACRXK020010401">
    <property type="protein sequence ID" value="CAB4019316.1"/>
    <property type="molecule type" value="Genomic_DNA"/>
</dbReference>
<dbReference type="Gene3D" id="1.25.40.420">
    <property type="match status" value="1"/>
</dbReference>
<evidence type="ECO:0000256" key="2">
    <source>
        <dbReference type="ARBA" id="ARBA00022737"/>
    </source>
</evidence>
<dbReference type="InterPro" id="IPR006652">
    <property type="entry name" value="Kelch_1"/>
</dbReference>
<dbReference type="GO" id="GO:0005737">
    <property type="term" value="C:cytoplasm"/>
    <property type="evidence" value="ECO:0007669"/>
    <property type="project" value="UniProtKB-ARBA"/>
</dbReference>
<evidence type="ECO:0000313" key="3">
    <source>
        <dbReference type="EMBL" id="CAB4019316.1"/>
    </source>
</evidence>
<evidence type="ECO:0000256" key="1">
    <source>
        <dbReference type="ARBA" id="ARBA00022441"/>
    </source>
</evidence>
<dbReference type="PROSITE" id="PS50097">
    <property type="entry name" value="BTB"/>
    <property type="match status" value="1"/>
</dbReference>
<name>A0A6S7INN4_PARCT</name>
<dbReference type="PIRSF" id="PIRSF037037">
    <property type="entry name" value="Kelch-like_protein_gigaxonin"/>
    <property type="match status" value="1"/>
</dbReference>
<dbReference type="Pfam" id="PF07707">
    <property type="entry name" value="BACK"/>
    <property type="match status" value="1"/>
</dbReference>
<dbReference type="PANTHER" id="PTHR45632:SF17">
    <property type="entry name" value="KELCH-LIKE PROTEIN 31"/>
    <property type="match status" value="1"/>
</dbReference>
<keyword evidence="2" id="KW-0677">Repeat</keyword>
<protein>
    <submittedName>
        <fullName evidence="3">Kelch 5 isoform X1</fullName>
    </submittedName>
</protein>
<dbReference type="SMART" id="SM00875">
    <property type="entry name" value="BACK"/>
    <property type="match status" value="1"/>
</dbReference>
<dbReference type="InterPro" id="IPR011043">
    <property type="entry name" value="Gal_Oxase/kelch_b-propeller"/>
</dbReference>
<evidence type="ECO:0000313" key="4">
    <source>
        <dbReference type="Proteomes" id="UP001152795"/>
    </source>
</evidence>
<dbReference type="Proteomes" id="UP001152795">
    <property type="component" value="Unassembled WGS sequence"/>
</dbReference>
<dbReference type="SUPFAM" id="SSF54695">
    <property type="entry name" value="POZ domain"/>
    <property type="match status" value="1"/>
</dbReference>
<dbReference type="Gene3D" id="3.30.710.10">
    <property type="entry name" value="Potassium Channel Kv1.1, Chain A"/>
    <property type="match status" value="1"/>
</dbReference>
<organism evidence="3 4">
    <name type="scientific">Paramuricea clavata</name>
    <name type="common">Red gorgonian</name>
    <name type="synonym">Violescent sea-whip</name>
    <dbReference type="NCBI Taxonomy" id="317549"/>
    <lineage>
        <taxon>Eukaryota</taxon>
        <taxon>Metazoa</taxon>
        <taxon>Cnidaria</taxon>
        <taxon>Anthozoa</taxon>
        <taxon>Octocorallia</taxon>
        <taxon>Malacalcyonacea</taxon>
        <taxon>Plexauridae</taxon>
        <taxon>Paramuricea</taxon>
    </lineage>
</organism>
<keyword evidence="4" id="KW-1185">Reference proteome</keyword>
<dbReference type="PANTHER" id="PTHR45632">
    <property type="entry name" value="LD33804P"/>
    <property type="match status" value="1"/>
</dbReference>
<dbReference type="Pfam" id="PF01344">
    <property type="entry name" value="Kelch_1"/>
    <property type="match status" value="1"/>
</dbReference>
<reference evidence="3" key="1">
    <citation type="submission" date="2020-04" db="EMBL/GenBank/DDBJ databases">
        <authorList>
            <person name="Alioto T."/>
            <person name="Alioto T."/>
            <person name="Gomez Garrido J."/>
        </authorList>
    </citation>
    <scope>NUCLEOTIDE SEQUENCE</scope>
    <source>
        <strain evidence="3">A484AB</strain>
    </source>
</reference>
<sequence length="595" mass="65892">MDESNDLLRYSSPNDLLSTFKRMDTFRTNTQLCDVTLMAGERKIRAHRVIMAGFSDYFDAMFNGDLAETIQDVIHIRNVDPDALAAIVDYAYTGKLEIRVDNVENLLTVACLLQVENVKHRCCEFMQQHLHSTNCLGIRAFAEGHGCGELFAAADNFTKENFLQVIESKEFQIINGNQLVELFASDDLNVNTEEDVFSAMEKWVQFDCAKRKPFVSQLLENIRLPLMSCKLLTDRVEKSPVFALSDCGNDLLLEAMKYHLLPERRAQMQNLRTKPRKSNVGLLYVVGGVESYQGNRNAKASNSTEGPKGAISIECYNLRRNAWTPVATIGNKRLQFGVAVLDDKLFIVGGRDGLKTLNTVDCFDPQTKDKTAVTPMNIHRHGLGVGVLGGPLYAVGGHDGWSYLNSVERYDPQTRQWSFIAAMSTSRSTVGVAVLDGKLYAVGGRDGCSCLSSAEVYDPHTNKWTLVSSMIHRRGGVGVTVLDGFLYAVGGHDAPASQDTSRQFDSVERYNPKTDEWTMLAPMLNCRDAVGASWLGNSIYAVGGYDGTKYLNDVERYDPVKNEWEQVTGLNTGRAGACVVVIPPMNSGAMRKCCA</sequence>
<dbReference type="SUPFAM" id="SSF50965">
    <property type="entry name" value="Galactose oxidase, central domain"/>
    <property type="match status" value="1"/>
</dbReference>
<dbReference type="InterPro" id="IPR011333">
    <property type="entry name" value="SKP1/BTB/POZ_sf"/>
</dbReference>
<gene>
    <name evidence="3" type="ORF">PACLA_8A060238</name>
</gene>
<proteinExistence type="predicted"/>
<dbReference type="InterPro" id="IPR015915">
    <property type="entry name" value="Kelch-typ_b-propeller"/>
</dbReference>
<dbReference type="AlphaFoldDB" id="A0A6S7INN4"/>
<keyword evidence="1" id="KW-0880">Kelch repeat</keyword>
<accession>A0A6S7INN4</accession>
<dbReference type="OrthoDB" id="45365at2759"/>